<dbReference type="Gene3D" id="3.40.50.720">
    <property type="entry name" value="NAD(P)-binding Rossmann-like Domain"/>
    <property type="match status" value="2"/>
</dbReference>
<dbReference type="PANTHER" id="PTHR10996:SF277">
    <property type="entry name" value="GLYOXYLATE REDUCTASE_HYDROXYPYRUVATE REDUCTASE"/>
    <property type="match status" value="1"/>
</dbReference>
<keyword evidence="1" id="KW-0560">Oxidoreductase</keyword>
<dbReference type="PANTHER" id="PTHR10996">
    <property type="entry name" value="2-HYDROXYACID DEHYDROGENASE-RELATED"/>
    <property type="match status" value="1"/>
</dbReference>
<dbReference type="InterPro" id="IPR029753">
    <property type="entry name" value="D-isomer_DH_CS"/>
</dbReference>
<dbReference type="InterPro" id="IPR036291">
    <property type="entry name" value="NAD(P)-bd_dom_sf"/>
</dbReference>
<sequence>MTSRSAGDLPKIVAMFESLPSNILDSFSTQGRINLVYAPHGLSFPELNEWFLKELAGAHAAIVWPVAGRFGPEQIAAAGKQFKVVATYSVGTDAVDKDACRQAGIKVGYTPYIGDDSIAEYTIAMLLHYCRRLAPLQEVVLTNRFPQAMSDVVRDPTLDCGFSPAGKTVCFYGFGRIAQKTAEKLLAFGVSRILYTTSRSNPFSPQSFPRLHALREAFYPDTTIENVPDLLELAAQADIVIVLCPGNASTNATINSTVFSKMKPTSVLLNVARGTVVVNDDLEKALRSNQISAALLDVVQGEPHINAEHPLLAPDLRHRVVILPHAASGIVETRTLMCEVTARNILTSLGFEDGLLGDKAALVEQQAWTHFAE</sequence>
<evidence type="ECO:0000313" key="5">
    <source>
        <dbReference type="Proteomes" id="UP000179920"/>
    </source>
</evidence>
<dbReference type="GO" id="GO:0016618">
    <property type="term" value="F:hydroxypyruvate reductase [NAD(P)H] activity"/>
    <property type="evidence" value="ECO:0007669"/>
    <property type="project" value="TreeGrafter"/>
</dbReference>
<dbReference type="InterPro" id="IPR006140">
    <property type="entry name" value="D-isomer_DH_NAD-bd"/>
</dbReference>
<evidence type="ECO:0000313" key="3">
    <source>
        <dbReference type="EMBL" id="SAM85855.1"/>
    </source>
</evidence>
<protein>
    <submittedName>
        <fullName evidence="3">Related to glyoxylate/hydroxypyruvate reductase</fullName>
    </submittedName>
</protein>
<evidence type="ECO:0000259" key="2">
    <source>
        <dbReference type="Pfam" id="PF02826"/>
    </source>
</evidence>
<feature type="domain" description="D-isomer specific 2-hydroxyacid dehydrogenase NAD-binding" evidence="2">
    <location>
        <begin position="123"/>
        <end position="327"/>
    </location>
</feature>
<dbReference type="PROSITE" id="PS00671">
    <property type="entry name" value="D_2_HYDROXYACID_DH_3"/>
    <property type="match status" value="1"/>
</dbReference>
<organism evidence="3 5">
    <name type="scientific">Ustilago bromivora</name>
    <dbReference type="NCBI Taxonomy" id="307758"/>
    <lineage>
        <taxon>Eukaryota</taxon>
        <taxon>Fungi</taxon>
        <taxon>Dikarya</taxon>
        <taxon>Basidiomycota</taxon>
        <taxon>Ustilaginomycotina</taxon>
        <taxon>Ustilaginomycetes</taxon>
        <taxon>Ustilaginales</taxon>
        <taxon>Ustilaginaceae</taxon>
        <taxon>Ustilago</taxon>
    </lineage>
</organism>
<evidence type="ECO:0000313" key="4">
    <source>
        <dbReference type="EMBL" id="SYW76273.1"/>
    </source>
</evidence>
<dbReference type="SUPFAM" id="SSF51735">
    <property type="entry name" value="NAD(P)-binding Rossmann-fold domains"/>
    <property type="match status" value="1"/>
</dbReference>
<evidence type="ECO:0000256" key="1">
    <source>
        <dbReference type="ARBA" id="ARBA00023002"/>
    </source>
</evidence>
<reference evidence="3" key="2">
    <citation type="submission" date="2016-04" db="EMBL/GenBank/DDBJ databases">
        <authorList>
            <person name="Evans L.H."/>
            <person name="Alamgir A."/>
            <person name="Owens N."/>
            <person name="Weber N.D."/>
            <person name="Virtaneva K."/>
            <person name="Barbian K."/>
            <person name="Babar A."/>
            <person name="Rosenke K."/>
        </authorList>
    </citation>
    <scope>NUCLEOTIDE SEQUENCE</scope>
    <source>
        <strain evidence="3">UB2112</strain>
    </source>
</reference>
<accession>A0A1K0GXW7</accession>
<reference evidence="5" key="1">
    <citation type="submission" date="2016-04" db="EMBL/GenBank/DDBJ databases">
        <authorList>
            <person name="Guldener U."/>
            <person name="Guldener U."/>
        </authorList>
    </citation>
    <scope>NUCLEOTIDE SEQUENCE [LARGE SCALE GENOMIC DNA]</scope>
    <source>
        <strain evidence="5">UB2112</strain>
    </source>
</reference>
<dbReference type="SUPFAM" id="SSF52283">
    <property type="entry name" value="Formate/glycerate dehydrogenase catalytic domain-like"/>
    <property type="match status" value="1"/>
</dbReference>
<evidence type="ECO:0000313" key="6">
    <source>
        <dbReference type="Proteomes" id="UP000658997"/>
    </source>
</evidence>
<dbReference type="EMBL" id="LT558135">
    <property type="protein sequence ID" value="SAM85855.1"/>
    <property type="molecule type" value="Genomic_DNA"/>
</dbReference>
<name>A0A1K0GXW7_9BASI</name>
<keyword evidence="6" id="KW-1185">Reference proteome</keyword>
<gene>
    <name evidence="4" type="ORF">UBRO2_01344</name>
    <name evidence="3" type="ORF">UBRO_07210</name>
</gene>
<dbReference type="GO" id="GO:0005829">
    <property type="term" value="C:cytosol"/>
    <property type="evidence" value="ECO:0007669"/>
    <property type="project" value="TreeGrafter"/>
</dbReference>
<dbReference type="GO" id="GO:0030267">
    <property type="term" value="F:glyoxylate reductase (NADPH) activity"/>
    <property type="evidence" value="ECO:0007669"/>
    <property type="project" value="TreeGrafter"/>
</dbReference>
<dbReference type="EMBL" id="ULHB01000017">
    <property type="protein sequence ID" value="SYW76273.1"/>
    <property type="molecule type" value="Genomic_DNA"/>
</dbReference>
<dbReference type="OrthoDB" id="9991913at2759"/>
<dbReference type="GO" id="GO:0051287">
    <property type="term" value="F:NAD binding"/>
    <property type="evidence" value="ECO:0007669"/>
    <property type="project" value="InterPro"/>
</dbReference>
<reference evidence="4" key="3">
    <citation type="submission" date="2018-08" db="EMBL/GenBank/DDBJ databases">
        <authorList>
            <person name="Guldener U."/>
        </authorList>
    </citation>
    <scope>NUCLEOTIDE SEQUENCE</scope>
    <source>
        <strain evidence="4">UB2</strain>
    </source>
</reference>
<dbReference type="Pfam" id="PF02826">
    <property type="entry name" value="2-Hacid_dh_C"/>
    <property type="match status" value="1"/>
</dbReference>
<dbReference type="Proteomes" id="UP000658997">
    <property type="component" value="Unassembled WGS sequence"/>
</dbReference>
<dbReference type="Proteomes" id="UP000179920">
    <property type="component" value="Chromosome XIX"/>
</dbReference>
<dbReference type="InterPro" id="IPR050223">
    <property type="entry name" value="D-isomer_2-hydroxyacid_DH"/>
</dbReference>
<keyword evidence="3" id="KW-0670">Pyruvate</keyword>
<proteinExistence type="predicted"/>
<dbReference type="AlphaFoldDB" id="A0A1K0GXW7"/>